<comment type="caution">
    <text evidence="1">The sequence shown here is derived from an EMBL/GenBank/DDBJ whole genome shotgun (WGS) entry which is preliminary data.</text>
</comment>
<name>A0A9N9P8Q0_9GLOM</name>
<reference evidence="1" key="1">
    <citation type="submission" date="2021-06" db="EMBL/GenBank/DDBJ databases">
        <authorList>
            <person name="Kallberg Y."/>
            <person name="Tangrot J."/>
            <person name="Rosling A."/>
        </authorList>
    </citation>
    <scope>NUCLEOTIDE SEQUENCE</scope>
    <source>
        <strain evidence="1">FL966</strain>
    </source>
</reference>
<keyword evidence="2" id="KW-1185">Reference proteome</keyword>
<accession>A0A9N9P8Q0</accession>
<sequence>PVGFAKYTSSFTSPLIPHHFQLYLVLNLLCHENDDVPFGSDARSLLKEQE</sequence>
<gene>
    <name evidence="1" type="ORF">CPELLU_LOCUS19168</name>
</gene>
<protein>
    <submittedName>
        <fullName evidence="1">22234_t:CDS:1</fullName>
    </submittedName>
</protein>
<dbReference type="Proteomes" id="UP000789759">
    <property type="component" value="Unassembled WGS sequence"/>
</dbReference>
<feature type="non-terminal residue" evidence="1">
    <location>
        <position position="50"/>
    </location>
</feature>
<evidence type="ECO:0000313" key="2">
    <source>
        <dbReference type="Proteomes" id="UP000789759"/>
    </source>
</evidence>
<proteinExistence type="predicted"/>
<organism evidence="1 2">
    <name type="scientific">Cetraspora pellucida</name>
    <dbReference type="NCBI Taxonomy" id="1433469"/>
    <lineage>
        <taxon>Eukaryota</taxon>
        <taxon>Fungi</taxon>
        <taxon>Fungi incertae sedis</taxon>
        <taxon>Mucoromycota</taxon>
        <taxon>Glomeromycotina</taxon>
        <taxon>Glomeromycetes</taxon>
        <taxon>Diversisporales</taxon>
        <taxon>Gigasporaceae</taxon>
        <taxon>Cetraspora</taxon>
    </lineage>
</organism>
<dbReference type="AlphaFoldDB" id="A0A9N9P8Q0"/>
<evidence type="ECO:0000313" key="1">
    <source>
        <dbReference type="EMBL" id="CAG8815713.1"/>
    </source>
</evidence>
<feature type="non-terminal residue" evidence="1">
    <location>
        <position position="1"/>
    </location>
</feature>
<dbReference type="EMBL" id="CAJVQA010043379">
    <property type="protein sequence ID" value="CAG8815713.1"/>
    <property type="molecule type" value="Genomic_DNA"/>
</dbReference>